<feature type="compositionally biased region" description="Polar residues" evidence="1">
    <location>
        <begin position="280"/>
        <end position="292"/>
    </location>
</feature>
<name>A0A0B2PUE2_GLYSO</name>
<evidence type="ECO:0008006" key="3">
    <source>
        <dbReference type="Google" id="ProtNLM"/>
    </source>
</evidence>
<feature type="compositionally biased region" description="Polar residues" evidence="1">
    <location>
        <begin position="166"/>
        <end position="181"/>
    </location>
</feature>
<feature type="compositionally biased region" description="Polar residues" evidence="1">
    <location>
        <begin position="212"/>
        <end position="232"/>
    </location>
</feature>
<proteinExistence type="predicted"/>
<dbReference type="PANTHER" id="PTHR35117">
    <property type="entry name" value="MYOSIN-M HEAVY PROTEIN"/>
    <property type="match status" value="1"/>
</dbReference>
<evidence type="ECO:0000313" key="2">
    <source>
        <dbReference type="EMBL" id="KHN12951.1"/>
    </source>
</evidence>
<feature type="region of interest" description="Disordered" evidence="1">
    <location>
        <begin position="166"/>
        <end position="292"/>
    </location>
</feature>
<dbReference type="PANTHER" id="PTHR35117:SF1">
    <property type="entry name" value="MYOSIN-M HEAVY PROTEIN"/>
    <property type="match status" value="1"/>
</dbReference>
<dbReference type="AlphaFoldDB" id="A0A0B2PUE2"/>
<protein>
    <recommendedName>
        <fullName evidence="3">LisH domain-containing protein</fullName>
    </recommendedName>
</protein>
<evidence type="ECO:0000256" key="1">
    <source>
        <dbReference type="SAM" id="MobiDB-lite"/>
    </source>
</evidence>
<reference evidence="2" key="1">
    <citation type="submission" date="2014-07" db="EMBL/GenBank/DDBJ databases">
        <title>Identification of a novel salt tolerance gene in wild soybean by whole-genome sequencing.</title>
        <authorList>
            <person name="Lam H.-M."/>
            <person name="Qi X."/>
            <person name="Li M.-W."/>
            <person name="Liu X."/>
            <person name="Xie M."/>
            <person name="Ni M."/>
            <person name="Xu X."/>
        </authorList>
    </citation>
    <scope>NUCLEOTIDE SEQUENCE [LARGE SCALE GENOMIC DNA]</scope>
    <source>
        <tissue evidence="2">Root</tissue>
    </source>
</reference>
<dbReference type="EMBL" id="KN662919">
    <property type="protein sequence ID" value="KHN12951.1"/>
    <property type="molecule type" value="Genomic_DNA"/>
</dbReference>
<feature type="compositionally biased region" description="Low complexity" evidence="1">
    <location>
        <begin position="233"/>
        <end position="244"/>
    </location>
</feature>
<feature type="compositionally biased region" description="Polar residues" evidence="1">
    <location>
        <begin position="245"/>
        <end position="260"/>
    </location>
</feature>
<accession>A0A0B2PUE2</accession>
<organism evidence="2">
    <name type="scientific">Glycine soja</name>
    <name type="common">Wild soybean</name>
    <dbReference type="NCBI Taxonomy" id="3848"/>
    <lineage>
        <taxon>Eukaryota</taxon>
        <taxon>Viridiplantae</taxon>
        <taxon>Streptophyta</taxon>
        <taxon>Embryophyta</taxon>
        <taxon>Tracheophyta</taxon>
        <taxon>Spermatophyta</taxon>
        <taxon>Magnoliopsida</taxon>
        <taxon>eudicotyledons</taxon>
        <taxon>Gunneridae</taxon>
        <taxon>Pentapetalae</taxon>
        <taxon>rosids</taxon>
        <taxon>fabids</taxon>
        <taxon>Fabales</taxon>
        <taxon>Fabaceae</taxon>
        <taxon>Papilionoideae</taxon>
        <taxon>50 kb inversion clade</taxon>
        <taxon>NPAAA clade</taxon>
        <taxon>indigoferoid/millettioid clade</taxon>
        <taxon>Phaseoleae</taxon>
        <taxon>Glycine</taxon>
        <taxon>Glycine subgen. Soja</taxon>
    </lineage>
</organism>
<gene>
    <name evidence="2" type="ORF">glysoja_042219</name>
</gene>
<sequence length="444" mass="48798">MWRQVEATNQDESIGRRRNINPVHVAFIVDKYLCDNHFSNTRCIFRNEASSLFATSSINQLPKTLEEMLDEYIFLKKQNVVLNQERVMVMEEKNRIQILLQGMQNALNTYNAFQRSPSLNVAGMNANFAVVPQPRVYNKTPQGVSTITSIAAAMQNTSNTQLLTRPVNTNVDTGNFSTPMISVSDKKRKDTEAVNGPIVAKKPRGRPPGRKNQVQGENTSPQSSNAVNNQVVSWPSSSATQSSSGNCAPSGSLVQGSNAVKGSFNHPPLFVPDNSPIPKTPTTQSSQSDTYVSPTKIYPAASCNGEASPTCCTMNPTNKVMVGPETQMAYKENSHCNSPIEVDTGKSSKKDDVRSKLNFDASNMPESLDKSLSNEVYTSESDKEVDISDIDFSNLMDCCPFLGITSEDFSYHPVPTHSKDNASTSSHECNANHLTYHQTANNHR</sequence>
<dbReference type="Proteomes" id="UP000053555">
    <property type="component" value="Unassembled WGS sequence"/>
</dbReference>